<dbReference type="InterPro" id="IPR036388">
    <property type="entry name" value="WH-like_DNA-bd_sf"/>
</dbReference>
<comment type="similarity">
    <text evidence="1">Belongs to the sigma-70 factor family. ECF subfamily.</text>
</comment>
<evidence type="ECO:0000259" key="5">
    <source>
        <dbReference type="Pfam" id="PF04542"/>
    </source>
</evidence>
<reference evidence="8" key="1">
    <citation type="submission" date="2015-11" db="EMBL/GenBank/DDBJ databases">
        <title>Complete genome sequence of a polyethylene-glycol degrader Sphingopyxis macrogoltabida 203N (NBRC 111659).</title>
        <authorList>
            <person name="Yoshiyuki O."/>
            <person name="Shouta N."/>
            <person name="Nagata Y."/>
            <person name="Numata M."/>
            <person name="Tsuchikane K."/>
            <person name="Hosoyama A."/>
            <person name="Yamazoe A."/>
            <person name="Tsuda M."/>
            <person name="Fujita N."/>
            <person name="Kawai F."/>
        </authorList>
    </citation>
    <scope>NUCLEOTIDE SEQUENCE [LARGE SCALE GENOMIC DNA]</scope>
    <source>
        <strain evidence="8">203N</strain>
        <plasmid evidence="8">unnamed1</plasmid>
    </source>
</reference>
<dbReference type="InterPro" id="IPR013324">
    <property type="entry name" value="RNA_pol_sigma_r3/r4-like"/>
</dbReference>
<evidence type="ECO:0000256" key="3">
    <source>
        <dbReference type="ARBA" id="ARBA00023082"/>
    </source>
</evidence>
<feature type="domain" description="RNA polymerase sigma factor 70 region 4 type 2" evidence="6">
    <location>
        <begin position="120"/>
        <end position="170"/>
    </location>
</feature>
<evidence type="ECO:0000256" key="2">
    <source>
        <dbReference type="ARBA" id="ARBA00023015"/>
    </source>
</evidence>
<dbReference type="Pfam" id="PF08281">
    <property type="entry name" value="Sigma70_r4_2"/>
    <property type="match status" value="1"/>
</dbReference>
<feature type="domain" description="RNA polymerase sigma-70 region 2" evidence="5">
    <location>
        <begin position="22"/>
        <end position="83"/>
    </location>
</feature>
<dbReference type="PANTHER" id="PTHR43133:SF63">
    <property type="entry name" value="RNA POLYMERASE SIGMA FACTOR FECI-RELATED"/>
    <property type="match status" value="1"/>
</dbReference>
<dbReference type="InterPro" id="IPR014284">
    <property type="entry name" value="RNA_pol_sigma-70_dom"/>
</dbReference>
<dbReference type="InterPro" id="IPR039425">
    <property type="entry name" value="RNA_pol_sigma-70-like"/>
</dbReference>
<organism evidence="7 8">
    <name type="scientific">Sphingopyxis macrogoltabida</name>
    <name type="common">Sphingomonas macrogoltabidus</name>
    <dbReference type="NCBI Taxonomy" id="33050"/>
    <lineage>
        <taxon>Bacteria</taxon>
        <taxon>Pseudomonadati</taxon>
        <taxon>Pseudomonadota</taxon>
        <taxon>Alphaproteobacteria</taxon>
        <taxon>Sphingomonadales</taxon>
        <taxon>Sphingomonadaceae</taxon>
        <taxon>Sphingopyxis</taxon>
    </lineage>
</organism>
<geneLocation type="plasmid" evidence="7 8">
    <name>unnamed1</name>
</geneLocation>
<reference evidence="7 8" key="2">
    <citation type="journal article" date="2016" name="Genome Announc.">
        <title>Complete Genome Sequence of Sphingopyxis macrogoltabida Strain 203N (NBRC 111659), a Polyethylene Glycol Degrader.</title>
        <authorList>
            <person name="Ohtsubo Y."/>
            <person name="Nonoyama S."/>
            <person name="Nagata Y."/>
            <person name="Numata M."/>
            <person name="Tsuchikane K."/>
            <person name="Hosoyama A."/>
            <person name="Yamazoe A."/>
            <person name="Tsuda M."/>
            <person name="Fujita N."/>
            <person name="Kawai F."/>
        </authorList>
    </citation>
    <scope>NUCLEOTIDE SEQUENCE [LARGE SCALE GENOMIC DNA]</scope>
    <source>
        <strain evidence="7 8">203N</strain>
    </source>
</reference>
<proteinExistence type="inferred from homology"/>
<dbReference type="Proteomes" id="UP000076088">
    <property type="component" value="Plasmid unnamed1"/>
</dbReference>
<dbReference type="AlphaFoldDB" id="A0AAC9AZD2"/>
<dbReference type="InterPro" id="IPR013249">
    <property type="entry name" value="RNA_pol_sigma70_r4_t2"/>
</dbReference>
<name>A0AAC9AZD2_SPHMC</name>
<gene>
    <name evidence="7" type="ORF">ATM17_31795</name>
</gene>
<dbReference type="Gene3D" id="1.10.1740.10">
    <property type="match status" value="1"/>
</dbReference>
<dbReference type="GO" id="GO:0006352">
    <property type="term" value="P:DNA-templated transcription initiation"/>
    <property type="evidence" value="ECO:0007669"/>
    <property type="project" value="InterPro"/>
</dbReference>
<sequence>MSDAPRDGALSPEATERWLDRLFRSEAPRLARYLRSAVNNQDEVHDLVQETFVKLVASPPPARPQTPQAYLLGVARHVLWRRRNRAPLWAKAVHVPIDEANDLAVAPEQEWMIDAADFMRRYETALAELPELTREVFRLSRQEDLTYSQISERLGITVRAVELQMLKAIRYLDHRVNSDD</sequence>
<dbReference type="InterPro" id="IPR007627">
    <property type="entry name" value="RNA_pol_sigma70_r2"/>
</dbReference>
<keyword evidence="2" id="KW-0805">Transcription regulation</keyword>
<keyword evidence="8" id="KW-1185">Reference proteome</keyword>
<dbReference type="Gene3D" id="1.10.10.10">
    <property type="entry name" value="Winged helix-like DNA-binding domain superfamily/Winged helix DNA-binding domain"/>
    <property type="match status" value="1"/>
</dbReference>
<dbReference type="SUPFAM" id="SSF88659">
    <property type="entry name" value="Sigma3 and sigma4 domains of RNA polymerase sigma factors"/>
    <property type="match status" value="1"/>
</dbReference>
<dbReference type="SUPFAM" id="SSF88946">
    <property type="entry name" value="Sigma2 domain of RNA polymerase sigma factors"/>
    <property type="match status" value="1"/>
</dbReference>
<dbReference type="GO" id="GO:0016987">
    <property type="term" value="F:sigma factor activity"/>
    <property type="evidence" value="ECO:0007669"/>
    <property type="project" value="UniProtKB-KW"/>
</dbReference>
<evidence type="ECO:0000259" key="6">
    <source>
        <dbReference type="Pfam" id="PF08281"/>
    </source>
</evidence>
<dbReference type="EMBL" id="CP013345">
    <property type="protein sequence ID" value="AMU92841.1"/>
    <property type="molecule type" value="Genomic_DNA"/>
</dbReference>
<keyword evidence="7" id="KW-0614">Plasmid</keyword>
<dbReference type="Pfam" id="PF04542">
    <property type="entry name" value="Sigma70_r2"/>
    <property type="match status" value="1"/>
</dbReference>
<evidence type="ECO:0000256" key="1">
    <source>
        <dbReference type="ARBA" id="ARBA00010641"/>
    </source>
</evidence>
<evidence type="ECO:0000256" key="4">
    <source>
        <dbReference type="ARBA" id="ARBA00023163"/>
    </source>
</evidence>
<protein>
    <recommendedName>
        <fullName evidence="9">RNA polymerase subunit sigma-24</fullName>
    </recommendedName>
</protein>
<dbReference type="InterPro" id="IPR013325">
    <property type="entry name" value="RNA_pol_sigma_r2"/>
</dbReference>
<dbReference type="NCBIfam" id="TIGR02937">
    <property type="entry name" value="sigma70-ECF"/>
    <property type="match status" value="1"/>
</dbReference>
<keyword evidence="4" id="KW-0804">Transcription</keyword>
<dbReference type="GO" id="GO:0003677">
    <property type="term" value="F:DNA binding"/>
    <property type="evidence" value="ECO:0007669"/>
    <property type="project" value="InterPro"/>
</dbReference>
<dbReference type="PANTHER" id="PTHR43133">
    <property type="entry name" value="RNA POLYMERASE ECF-TYPE SIGMA FACTO"/>
    <property type="match status" value="1"/>
</dbReference>
<accession>A0AAC9AZD2</accession>
<dbReference type="RefSeq" id="WP_062913039.1">
    <property type="nucleotide sequence ID" value="NZ_CP013345.1"/>
</dbReference>
<evidence type="ECO:0000313" key="8">
    <source>
        <dbReference type="Proteomes" id="UP000076088"/>
    </source>
</evidence>
<evidence type="ECO:0008006" key="9">
    <source>
        <dbReference type="Google" id="ProtNLM"/>
    </source>
</evidence>
<keyword evidence="3" id="KW-0731">Sigma factor</keyword>
<evidence type="ECO:0000313" key="7">
    <source>
        <dbReference type="EMBL" id="AMU92841.1"/>
    </source>
</evidence>